<dbReference type="InterPro" id="IPR045008">
    <property type="entry name" value="ACX4-like"/>
</dbReference>
<dbReference type="Gene3D" id="2.40.110.10">
    <property type="entry name" value="Butyryl-CoA Dehydrogenase, subunit A, domain 2"/>
    <property type="match status" value="1"/>
</dbReference>
<evidence type="ECO:0000256" key="1">
    <source>
        <dbReference type="ARBA" id="ARBA00001974"/>
    </source>
</evidence>
<dbReference type="SUPFAM" id="SSF47203">
    <property type="entry name" value="Acyl-CoA dehydrogenase C-terminal domain-like"/>
    <property type="match status" value="1"/>
</dbReference>
<comment type="caution">
    <text evidence="10">The sequence shown here is derived from an EMBL/GenBank/DDBJ whole genome shotgun (WGS) entry which is preliminary data.</text>
</comment>
<evidence type="ECO:0000259" key="9">
    <source>
        <dbReference type="Pfam" id="PF02771"/>
    </source>
</evidence>
<proteinExistence type="inferred from homology"/>
<dbReference type="Pfam" id="PF00441">
    <property type="entry name" value="Acyl-CoA_dh_1"/>
    <property type="match status" value="1"/>
</dbReference>
<evidence type="ECO:0000256" key="6">
    <source>
        <dbReference type="SAM" id="MobiDB-lite"/>
    </source>
</evidence>
<dbReference type="InterPro" id="IPR006091">
    <property type="entry name" value="Acyl-CoA_Oxase/DH_mid-dom"/>
</dbReference>
<comment type="similarity">
    <text evidence="2 5">Belongs to the acyl-CoA dehydrogenase family.</text>
</comment>
<dbReference type="SUPFAM" id="SSF56645">
    <property type="entry name" value="Acyl-CoA dehydrogenase NM domain-like"/>
    <property type="match status" value="1"/>
</dbReference>
<evidence type="ECO:0000256" key="3">
    <source>
        <dbReference type="ARBA" id="ARBA00022630"/>
    </source>
</evidence>
<evidence type="ECO:0000313" key="10">
    <source>
        <dbReference type="EMBL" id="PJF48306.1"/>
    </source>
</evidence>
<keyword evidence="5" id="KW-0560">Oxidoreductase</keyword>
<organism evidence="10 11">
    <name type="scientific">Candidatus Thermofonsia Clade 3 bacterium</name>
    <dbReference type="NCBI Taxonomy" id="2364212"/>
    <lineage>
        <taxon>Bacteria</taxon>
        <taxon>Bacillati</taxon>
        <taxon>Chloroflexota</taxon>
        <taxon>Candidatus Thermofontia</taxon>
        <taxon>Candidatus Thermofonsia Clade 3</taxon>
    </lineage>
</organism>
<dbReference type="Proteomes" id="UP000230790">
    <property type="component" value="Unassembled WGS sequence"/>
</dbReference>
<dbReference type="InterPro" id="IPR013786">
    <property type="entry name" value="AcylCoA_DH/ox_N"/>
</dbReference>
<reference evidence="10 11" key="1">
    <citation type="submission" date="2017-11" db="EMBL/GenBank/DDBJ databases">
        <title>Evolution of Phototrophy in the Chloroflexi Phylum Driven by Horizontal Gene Transfer.</title>
        <authorList>
            <person name="Ward L.M."/>
            <person name="Hemp J."/>
            <person name="Shih P.M."/>
            <person name="Mcglynn S.E."/>
            <person name="Fischer W."/>
        </authorList>
    </citation>
    <scope>NUCLEOTIDE SEQUENCE [LARGE SCALE GENOMIC DNA]</scope>
    <source>
        <strain evidence="10">JP3_7</strain>
    </source>
</reference>
<feature type="domain" description="Acyl-CoA oxidase/dehydrogenase middle" evidence="8">
    <location>
        <begin position="164"/>
        <end position="256"/>
    </location>
</feature>
<keyword evidence="3 5" id="KW-0285">Flavoprotein</keyword>
<dbReference type="Pfam" id="PF02771">
    <property type="entry name" value="Acyl-CoA_dh_N"/>
    <property type="match status" value="1"/>
</dbReference>
<dbReference type="InterPro" id="IPR009075">
    <property type="entry name" value="AcylCo_DH/oxidase_C"/>
</dbReference>
<dbReference type="GO" id="GO:0050660">
    <property type="term" value="F:flavin adenine dinucleotide binding"/>
    <property type="evidence" value="ECO:0007669"/>
    <property type="project" value="InterPro"/>
</dbReference>
<name>A0A2M8QES4_9CHLR</name>
<dbReference type="Gene3D" id="1.20.140.10">
    <property type="entry name" value="Butyryl-CoA Dehydrogenase, subunit A, domain 3"/>
    <property type="match status" value="1"/>
</dbReference>
<feature type="compositionally biased region" description="Low complexity" evidence="6">
    <location>
        <begin position="18"/>
        <end position="30"/>
    </location>
</feature>
<feature type="domain" description="Acyl-CoA dehydrogenase/oxidase N-terminal" evidence="9">
    <location>
        <begin position="50"/>
        <end position="160"/>
    </location>
</feature>
<dbReference type="InterPro" id="IPR046373">
    <property type="entry name" value="Acyl-CoA_Oxase/DH_mid-dom_sf"/>
</dbReference>
<feature type="domain" description="Acyl-CoA dehydrogenase/oxidase C-terminal" evidence="7">
    <location>
        <begin position="275"/>
        <end position="416"/>
    </location>
</feature>
<dbReference type="InterPro" id="IPR036250">
    <property type="entry name" value="AcylCo_DH-like_C"/>
</dbReference>
<dbReference type="Pfam" id="PF02770">
    <property type="entry name" value="Acyl-CoA_dh_M"/>
    <property type="match status" value="1"/>
</dbReference>
<accession>A0A2M8QES4</accession>
<dbReference type="GO" id="GO:0003995">
    <property type="term" value="F:acyl-CoA dehydrogenase activity"/>
    <property type="evidence" value="ECO:0007669"/>
    <property type="project" value="InterPro"/>
</dbReference>
<gene>
    <name evidence="10" type="ORF">CUN48_04225</name>
</gene>
<evidence type="ECO:0000259" key="7">
    <source>
        <dbReference type="Pfam" id="PF00441"/>
    </source>
</evidence>
<keyword evidence="4 5" id="KW-0274">FAD</keyword>
<evidence type="ECO:0000313" key="11">
    <source>
        <dbReference type="Proteomes" id="UP000230790"/>
    </source>
</evidence>
<dbReference type="Gene3D" id="1.10.540.10">
    <property type="entry name" value="Acyl-CoA dehydrogenase/oxidase, N-terminal domain"/>
    <property type="match status" value="1"/>
</dbReference>
<dbReference type="PANTHER" id="PTHR43188">
    <property type="entry name" value="ACYL-COENZYME A OXIDASE"/>
    <property type="match status" value="1"/>
</dbReference>
<sequence length="423" mass="46189">MKFKQPFATKKGDTGNGATSTVAAEAAQAPTTKPVDKALDYFDFDSLLRPEEREVRDRVRAFVETEVTPVINEYWEKDETPMFLLKKLAALNICGGSIQGYGCPGFSPLLTGLVQFELTRGDGSIGTMFGVTSGLGMMSIYLCGSETQKQQWLPRLARMEAFCAFGLTEPYIGSDASHIQTTAKKVGDTYVLNGAKRWIGGATFADVTVIWAQDDQTGQVGGFLVEKDTPGFYPTKMKGKLALRALPNADIKLENCVIPASNRLEKANSFRDTAAVLRATRLGVAWAAIGHAQAAYELALAYAKKRHQFGRPIAGFQLIQEKLVKMLAELEYMKITTAHLSRLSETPSKLTDGMASLAKMNNAAKARQIVAIAREILGGNGILLEHHVMRHFADMEAVYSYEGTNEINTLVVGREITGLQAFA</sequence>
<dbReference type="InterPro" id="IPR009100">
    <property type="entry name" value="AcylCoA_DH/oxidase_NM_dom_sf"/>
</dbReference>
<dbReference type="PROSITE" id="PS00073">
    <property type="entry name" value="ACYL_COA_DH_2"/>
    <property type="match status" value="1"/>
</dbReference>
<dbReference type="AlphaFoldDB" id="A0A2M8QES4"/>
<protein>
    <submittedName>
        <fullName evidence="10">Acyl-CoA dehydrogenase</fullName>
    </submittedName>
</protein>
<comment type="cofactor">
    <cofactor evidence="1 5">
        <name>FAD</name>
        <dbReference type="ChEBI" id="CHEBI:57692"/>
    </cofactor>
</comment>
<evidence type="ECO:0000256" key="5">
    <source>
        <dbReference type="RuleBase" id="RU362125"/>
    </source>
</evidence>
<dbReference type="InterPro" id="IPR037069">
    <property type="entry name" value="AcylCoA_DH/ox_N_sf"/>
</dbReference>
<evidence type="ECO:0000256" key="4">
    <source>
        <dbReference type="ARBA" id="ARBA00022827"/>
    </source>
</evidence>
<dbReference type="EMBL" id="PGTN01000018">
    <property type="protein sequence ID" value="PJF48306.1"/>
    <property type="molecule type" value="Genomic_DNA"/>
</dbReference>
<evidence type="ECO:0000259" key="8">
    <source>
        <dbReference type="Pfam" id="PF02770"/>
    </source>
</evidence>
<dbReference type="GO" id="GO:0006635">
    <property type="term" value="P:fatty acid beta-oxidation"/>
    <property type="evidence" value="ECO:0007669"/>
    <property type="project" value="InterPro"/>
</dbReference>
<evidence type="ECO:0000256" key="2">
    <source>
        <dbReference type="ARBA" id="ARBA00009347"/>
    </source>
</evidence>
<dbReference type="InterPro" id="IPR006089">
    <property type="entry name" value="Acyl-CoA_DH_CS"/>
</dbReference>
<dbReference type="PANTHER" id="PTHR43188:SF1">
    <property type="entry name" value="ACYL-COA DEHYDROGENASE"/>
    <property type="match status" value="1"/>
</dbReference>
<feature type="region of interest" description="Disordered" evidence="6">
    <location>
        <begin position="1"/>
        <end position="30"/>
    </location>
</feature>